<reference evidence="1 2" key="1">
    <citation type="submission" date="2016-11" db="EMBL/GenBank/DDBJ databases">
        <authorList>
            <person name="Varghese N."/>
            <person name="Submissions S."/>
        </authorList>
    </citation>
    <scope>NUCLEOTIDE SEQUENCE [LARGE SCALE GENOMIC DNA]</scope>
    <source>
        <strain evidence="1 2">DSM 19027</strain>
    </source>
</reference>
<evidence type="ECO:0000313" key="2">
    <source>
        <dbReference type="Proteomes" id="UP000324781"/>
    </source>
</evidence>
<dbReference type="EMBL" id="FQZP01000006">
    <property type="protein sequence ID" value="SHI66893.1"/>
    <property type="molecule type" value="Genomic_DNA"/>
</dbReference>
<accession>A0A1M6D1A4</accession>
<dbReference type="AlphaFoldDB" id="A0A1M6D1A4"/>
<gene>
    <name evidence="1" type="ORF">SAMN05444373_100654</name>
</gene>
<dbReference type="Proteomes" id="UP000324781">
    <property type="component" value="Unassembled WGS sequence"/>
</dbReference>
<evidence type="ECO:0000313" key="1">
    <source>
        <dbReference type="EMBL" id="SHI66893.1"/>
    </source>
</evidence>
<protein>
    <submittedName>
        <fullName evidence="1">Uncharacterized protein</fullName>
    </submittedName>
</protein>
<name>A0A1M6D1A4_9FIRM</name>
<sequence length="71" mass="8770">MREVFMMPDGVSQEFYPGSFRGRRFPRRYPVIRRPIYGPVIVPGFRYPFRYRPRGFLYRYGPLFWLLEMLD</sequence>
<organism evidence="1 2">
    <name type="scientific">Thermoclostridium caenicola</name>
    <dbReference type="NCBI Taxonomy" id="659425"/>
    <lineage>
        <taxon>Bacteria</taxon>
        <taxon>Bacillati</taxon>
        <taxon>Bacillota</taxon>
        <taxon>Clostridia</taxon>
        <taxon>Eubacteriales</taxon>
        <taxon>Oscillospiraceae</taxon>
        <taxon>Thermoclostridium</taxon>
    </lineage>
</organism>
<proteinExistence type="predicted"/>
<keyword evidence="2" id="KW-1185">Reference proteome</keyword>